<protein>
    <submittedName>
        <fullName evidence="4">HIT family protein</fullName>
        <ecNumber evidence="4">2.1.1.-</ecNumber>
    </submittedName>
</protein>
<dbReference type="Gene3D" id="3.30.428.10">
    <property type="entry name" value="HIT-like"/>
    <property type="match status" value="1"/>
</dbReference>
<dbReference type="Proteomes" id="UP001555100">
    <property type="component" value="Unassembled WGS sequence"/>
</dbReference>
<keyword evidence="4" id="KW-0489">Methyltransferase</keyword>
<organism evidence="4 5">
    <name type="scientific">Trueperella pyogenes</name>
    <dbReference type="NCBI Taxonomy" id="1661"/>
    <lineage>
        <taxon>Bacteria</taxon>
        <taxon>Bacillati</taxon>
        <taxon>Actinomycetota</taxon>
        <taxon>Actinomycetes</taxon>
        <taxon>Actinomycetales</taxon>
        <taxon>Actinomycetaceae</taxon>
        <taxon>Trueperella</taxon>
    </lineage>
</organism>
<proteinExistence type="predicted"/>
<gene>
    <name evidence="4" type="ORF">V3M73_10475</name>
</gene>
<dbReference type="InterPro" id="IPR001310">
    <property type="entry name" value="Histidine_triad_HIT"/>
</dbReference>
<dbReference type="EC" id="2.1.1.-" evidence="4"/>
<evidence type="ECO:0000313" key="5">
    <source>
        <dbReference type="Proteomes" id="UP001555100"/>
    </source>
</evidence>
<keyword evidence="2" id="KW-1133">Transmembrane helix</keyword>
<dbReference type="GO" id="GO:0008168">
    <property type="term" value="F:methyltransferase activity"/>
    <property type="evidence" value="ECO:0007669"/>
    <property type="project" value="UniProtKB-KW"/>
</dbReference>
<dbReference type="RefSeq" id="WP_367199500.1">
    <property type="nucleotide sequence ID" value="NZ_JBAGLV010000001.1"/>
</dbReference>
<dbReference type="PANTHER" id="PTHR46648:SF1">
    <property type="entry name" value="ADENOSINE 5'-MONOPHOSPHORAMIDASE HNT1"/>
    <property type="match status" value="1"/>
</dbReference>
<comment type="caution">
    <text evidence="4">The sequence shown here is derived from an EMBL/GenBank/DDBJ whole genome shotgun (WGS) entry which is preliminary data.</text>
</comment>
<reference evidence="4 5" key="1">
    <citation type="submission" date="2024-01" db="EMBL/GenBank/DDBJ databases">
        <title>Genomic analysis and antimicrobial resistance profiles of Trueperella pyogenes isolated from domestic and wild animals.</title>
        <authorList>
            <person name="Magossi G."/>
            <person name="Gzyl K.E."/>
            <person name="Holman D.B."/>
            <person name="Amat S."/>
        </authorList>
    </citation>
    <scope>NUCLEOTIDE SEQUENCE [LARGE SCALE GENOMIC DNA]</scope>
    <source>
        <strain evidence="4 5">1494</strain>
    </source>
</reference>
<keyword evidence="5" id="KW-1185">Reference proteome</keyword>
<evidence type="ECO:0000256" key="1">
    <source>
        <dbReference type="PROSITE-ProRule" id="PRU00464"/>
    </source>
</evidence>
<dbReference type="SUPFAM" id="SSF54197">
    <property type="entry name" value="HIT-like"/>
    <property type="match status" value="1"/>
</dbReference>
<feature type="transmembrane region" description="Helical" evidence="2">
    <location>
        <begin position="205"/>
        <end position="226"/>
    </location>
</feature>
<sequence>MGNAGSYALTAAVKSCPFCAIVRGKDPVVREVVRNNEVVVFFPDDPATLGHCLVIPRRHVTEFGDLTSAEVDGVMLAAQAIAKSLQTVVRPDGINIIQSNGEAATQTVPHVHVHVVPRWKDDRIPDFWPEGTDSSSAELDETLAKLRATTSVANRPSEEDKRQHLSFIQSIISRMAESSARAKSWLLPIVTAAYGFAAVNHSPEVALLGMGAALLFAFIDTGYLAAERKYRRLYDEVVTSSNTIPAFSLAPIATDNRWRATMREHLKAAGSWSIFPFYGAVAIVGIMVAFTA</sequence>
<dbReference type="InterPro" id="IPR011146">
    <property type="entry name" value="HIT-like"/>
</dbReference>
<evidence type="ECO:0000259" key="3">
    <source>
        <dbReference type="PROSITE" id="PS51084"/>
    </source>
</evidence>
<feature type="domain" description="HIT" evidence="3">
    <location>
        <begin position="17"/>
        <end position="125"/>
    </location>
</feature>
<dbReference type="InterPro" id="IPR036265">
    <property type="entry name" value="HIT-like_sf"/>
</dbReference>
<keyword evidence="2" id="KW-0812">Transmembrane</keyword>
<dbReference type="Pfam" id="PF01230">
    <property type="entry name" value="HIT"/>
    <property type="match status" value="1"/>
</dbReference>
<feature type="transmembrane region" description="Helical" evidence="2">
    <location>
        <begin position="269"/>
        <end position="290"/>
    </location>
</feature>
<dbReference type="PANTHER" id="PTHR46648">
    <property type="entry name" value="HIT FAMILY PROTEIN 1"/>
    <property type="match status" value="1"/>
</dbReference>
<accession>A0ABV3NE15</accession>
<feature type="short sequence motif" description="Histidine triad motif" evidence="1">
    <location>
        <begin position="110"/>
        <end position="114"/>
    </location>
</feature>
<name>A0ABV3NE15_9ACTO</name>
<dbReference type="GO" id="GO:0032259">
    <property type="term" value="P:methylation"/>
    <property type="evidence" value="ECO:0007669"/>
    <property type="project" value="UniProtKB-KW"/>
</dbReference>
<dbReference type="EMBL" id="JBAGNM010000027">
    <property type="protein sequence ID" value="MEW6955440.1"/>
    <property type="molecule type" value="Genomic_DNA"/>
</dbReference>
<evidence type="ECO:0000313" key="4">
    <source>
        <dbReference type="EMBL" id="MEW6955440.1"/>
    </source>
</evidence>
<keyword evidence="4" id="KW-0808">Transferase</keyword>
<keyword evidence="2" id="KW-0472">Membrane</keyword>
<evidence type="ECO:0000256" key="2">
    <source>
        <dbReference type="SAM" id="Phobius"/>
    </source>
</evidence>
<dbReference type="PROSITE" id="PS51084">
    <property type="entry name" value="HIT_2"/>
    <property type="match status" value="1"/>
</dbReference>